<gene>
    <name evidence="2" type="ORF">CLF_100552</name>
</gene>
<name>G7Y3Q2_CLOSI</name>
<dbReference type="Proteomes" id="UP000008909">
    <property type="component" value="Unassembled WGS sequence"/>
</dbReference>
<proteinExistence type="predicted"/>
<feature type="compositionally biased region" description="Low complexity" evidence="1">
    <location>
        <begin position="98"/>
        <end position="107"/>
    </location>
</feature>
<keyword evidence="3" id="KW-1185">Reference proteome</keyword>
<evidence type="ECO:0000256" key="1">
    <source>
        <dbReference type="SAM" id="MobiDB-lite"/>
    </source>
</evidence>
<evidence type="ECO:0000313" key="3">
    <source>
        <dbReference type="Proteomes" id="UP000008909"/>
    </source>
</evidence>
<organism evidence="2 3">
    <name type="scientific">Clonorchis sinensis</name>
    <name type="common">Chinese liver fluke</name>
    <dbReference type="NCBI Taxonomy" id="79923"/>
    <lineage>
        <taxon>Eukaryota</taxon>
        <taxon>Metazoa</taxon>
        <taxon>Spiralia</taxon>
        <taxon>Lophotrochozoa</taxon>
        <taxon>Platyhelminthes</taxon>
        <taxon>Trematoda</taxon>
        <taxon>Digenea</taxon>
        <taxon>Opisthorchiida</taxon>
        <taxon>Opisthorchiata</taxon>
        <taxon>Opisthorchiidae</taxon>
        <taxon>Clonorchis</taxon>
    </lineage>
</organism>
<protein>
    <submittedName>
        <fullName evidence="2">Uncharacterized protein</fullName>
    </submittedName>
</protein>
<reference evidence="2" key="1">
    <citation type="journal article" date="2011" name="Genome Biol.">
        <title>The draft genome of the carcinogenic human liver fluke Clonorchis sinensis.</title>
        <authorList>
            <person name="Wang X."/>
            <person name="Chen W."/>
            <person name="Huang Y."/>
            <person name="Sun J."/>
            <person name="Men J."/>
            <person name="Liu H."/>
            <person name="Luo F."/>
            <person name="Guo L."/>
            <person name="Lv X."/>
            <person name="Deng C."/>
            <person name="Zhou C."/>
            <person name="Fan Y."/>
            <person name="Li X."/>
            <person name="Huang L."/>
            <person name="Hu Y."/>
            <person name="Liang C."/>
            <person name="Hu X."/>
            <person name="Xu J."/>
            <person name="Yu X."/>
        </authorList>
    </citation>
    <scope>NUCLEOTIDE SEQUENCE [LARGE SCALE GENOMIC DNA]</scope>
    <source>
        <strain evidence="2">Henan</strain>
    </source>
</reference>
<reference key="2">
    <citation type="submission" date="2011-10" db="EMBL/GenBank/DDBJ databases">
        <title>The genome and transcriptome sequence of Clonorchis sinensis provide insights into the carcinogenic liver fluke.</title>
        <authorList>
            <person name="Wang X."/>
            <person name="Huang Y."/>
            <person name="Chen W."/>
            <person name="Liu H."/>
            <person name="Guo L."/>
            <person name="Chen Y."/>
            <person name="Luo F."/>
            <person name="Zhou W."/>
            <person name="Sun J."/>
            <person name="Mao Q."/>
            <person name="Liang P."/>
            <person name="Zhou C."/>
            <person name="Tian Y."/>
            <person name="Men J."/>
            <person name="Lv X."/>
            <person name="Huang L."/>
            <person name="Zhou J."/>
            <person name="Hu Y."/>
            <person name="Li R."/>
            <person name="Zhang F."/>
            <person name="Lei H."/>
            <person name="Li X."/>
            <person name="Hu X."/>
            <person name="Liang C."/>
            <person name="Xu J."/>
            <person name="Wu Z."/>
            <person name="Yu X."/>
        </authorList>
    </citation>
    <scope>NUCLEOTIDE SEQUENCE</scope>
    <source>
        <strain>Henan</strain>
    </source>
</reference>
<accession>G7Y3Q2</accession>
<feature type="compositionally biased region" description="Low complexity" evidence="1">
    <location>
        <begin position="70"/>
        <end position="91"/>
    </location>
</feature>
<evidence type="ECO:0000313" key="2">
    <source>
        <dbReference type="EMBL" id="GAA47588.1"/>
    </source>
</evidence>
<dbReference type="EMBL" id="DF142845">
    <property type="protein sequence ID" value="GAA47588.1"/>
    <property type="molecule type" value="Genomic_DNA"/>
</dbReference>
<feature type="region of interest" description="Disordered" evidence="1">
    <location>
        <begin position="41"/>
        <end position="107"/>
    </location>
</feature>
<feature type="compositionally biased region" description="Basic and acidic residues" evidence="1">
    <location>
        <begin position="41"/>
        <end position="53"/>
    </location>
</feature>
<sequence length="420" mass="46853">MIVRCLLKESLLMNFTHPAEPEGDCVLGESKEAPVLVIQHGDGKAATREIQKERKSKRRTSLTTGQTVEVSRASSISNSSANSSASVSPRSGADVKLKPPSTSSSISADLDISASYRHRTKETLSASSRTLCQNGSPGLSPRSKSYPCRYRTAIFKVGSTCLPRTCQIIQQLKITAHYNVFVHIYISPVATGHQLTAYITWVRHRDFVFVRNVPLTRHLQSVHSSLEFEEYCTGSIYSKEKLIVLSHTLMLAENEQNPLNLILRINLLEAVPEQFMVGYRALSKSTTNLSDRHLNLRPLLPNTCMDRLMTLPVPHTKKELTCGKRLEFGGSVVDRYISSLLKAYHHETHSNPMFNRKKLWKTQLIPEIPNHTANSTPNTACQPSNVAVNSLPYLDGKLHLMRMIRATGDLADDRDIPLGI</sequence>
<dbReference type="AlphaFoldDB" id="G7Y3Q2"/>